<organism evidence="2 3">
    <name type="scientific">Parascaris equorum</name>
    <name type="common">Equine roundworm</name>
    <dbReference type="NCBI Taxonomy" id="6256"/>
    <lineage>
        <taxon>Eukaryota</taxon>
        <taxon>Metazoa</taxon>
        <taxon>Ecdysozoa</taxon>
        <taxon>Nematoda</taxon>
        <taxon>Chromadorea</taxon>
        <taxon>Rhabditida</taxon>
        <taxon>Spirurina</taxon>
        <taxon>Ascaridomorpha</taxon>
        <taxon>Ascaridoidea</taxon>
        <taxon>Ascarididae</taxon>
        <taxon>Parascaris</taxon>
    </lineage>
</organism>
<evidence type="ECO:0000256" key="1">
    <source>
        <dbReference type="SAM" id="MobiDB-lite"/>
    </source>
</evidence>
<evidence type="ECO:0000313" key="3">
    <source>
        <dbReference type="WBParaSite" id="PEQ_0000312701-mRNA-1"/>
    </source>
</evidence>
<accession>A0A914R8Z1</accession>
<name>A0A914R8Z1_PAREQ</name>
<keyword evidence="2" id="KW-1185">Reference proteome</keyword>
<proteinExistence type="predicted"/>
<feature type="region of interest" description="Disordered" evidence="1">
    <location>
        <begin position="38"/>
        <end position="57"/>
    </location>
</feature>
<feature type="compositionally biased region" description="Polar residues" evidence="1">
    <location>
        <begin position="38"/>
        <end position="53"/>
    </location>
</feature>
<dbReference type="WBParaSite" id="PEQ_0000312701-mRNA-1">
    <property type="protein sequence ID" value="PEQ_0000312701-mRNA-1"/>
    <property type="gene ID" value="PEQ_0000312701"/>
</dbReference>
<protein>
    <submittedName>
        <fullName evidence="3">Uncharacterized protein</fullName>
    </submittedName>
</protein>
<dbReference type="Proteomes" id="UP000887564">
    <property type="component" value="Unplaced"/>
</dbReference>
<dbReference type="AlphaFoldDB" id="A0A914R8Z1"/>
<evidence type="ECO:0000313" key="2">
    <source>
        <dbReference type="Proteomes" id="UP000887564"/>
    </source>
</evidence>
<reference evidence="3" key="1">
    <citation type="submission" date="2022-11" db="UniProtKB">
        <authorList>
            <consortium name="WormBaseParasite"/>
        </authorList>
    </citation>
    <scope>IDENTIFICATION</scope>
</reference>
<sequence>MMGAAQFDEHKAQLLKIDKAGVMNMLKAASENRQIQVVPSYATNEPNDSGFSDESTDYDNEMQAVPALRNRDGIKSFNAALNDNL</sequence>